<dbReference type="PRINTS" id="PR00111">
    <property type="entry name" value="ABHYDROLASE"/>
</dbReference>
<keyword evidence="3" id="KW-1185">Reference proteome</keyword>
<dbReference type="NCBIfam" id="TIGR02427">
    <property type="entry name" value="protocat_pcaD"/>
    <property type="match status" value="1"/>
</dbReference>
<name>A0ABP8ERF3_9MICO</name>
<dbReference type="InterPro" id="IPR029058">
    <property type="entry name" value="AB_hydrolase_fold"/>
</dbReference>
<dbReference type="EMBL" id="BAABBA010000003">
    <property type="protein sequence ID" value="GAA4286497.1"/>
    <property type="molecule type" value="Genomic_DNA"/>
</dbReference>
<dbReference type="InterPro" id="IPR050471">
    <property type="entry name" value="AB_hydrolase"/>
</dbReference>
<evidence type="ECO:0000313" key="2">
    <source>
        <dbReference type="EMBL" id="GAA4286497.1"/>
    </source>
</evidence>
<organism evidence="2 3">
    <name type="scientific">Georgenia daeguensis</name>
    <dbReference type="NCBI Taxonomy" id="908355"/>
    <lineage>
        <taxon>Bacteria</taxon>
        <taxon>Bacillati</taxon>
        <taxon>Actinomycetota</taxon>
        <taxon>Actinomycetes</taxon>
        <taxon>Micrococcales</taxon>
        <taxon>Bogoriellaceae</taxon>
        <taxon>Georgenia</taxon>
    </lineage>
</organism>
<sequence length="258" mass="27071">MPTLTTPGATIRYEVDGDAANPAVVLSNSLGTNLDLWEPQVGALAERFHVVRYDSRGHGLSSSPAGPYRMSDLAGDVVALLDHLEVERAHVVGISIGGLTGQYLAVEHPERVDRLVVANTAAKIGEPQAWLDRAALVESSGLGAIADAVVEKWLTPDHAREHPELAARLRAMLLATDDAGYAATCHVLAETDLRERIGGITAPTLVIGASGDLPTPPAATRAIAESVRGARYVEVDAAHISNLEATAEVTAAVLGFLD</sequence>
<dbReference type="RefSeq" id="WP_345038055.1">
    <property type="nucleotide sequence ID" value="NZ_BAABBA010000003.1"/>
</dbReference>
<dbReference type="SUPFAM" id="SSF53474">
    <property type="entry name" value="alpha/beta-Hydrolases"/>
    <property type="match status" value="1"/>
</dbReference>
<proteinExistence type="predicted"/>
<reference evidence="3" key="1">
    <citation type="journal article" date="2019" name="Int. J. Syst. Evol. Microbiol.">
        <title>The Global Catalogue of Microorganisms (GCM) 10K type strain sequencing project: providing services to taxonomists for standard genome sequencing and annotation.</title>
        <authorList>
            <consortium name="The Broad Institute Genomics Platform"/>
            <consortium name="The Broad Institute Genome Sequencing Center for Infectious Disease"/>
            <person name="Wu L."/>
            <person name="Ma J."/>
        </authorList>
    </citation>
    <scope>NUCLEOTIDE SEQUENCE [LARGE SCALE GENOMIC DNA]</scope>
    <source>
        <strain evidence="3">JCM 17459</strain>
    </source>
</reference>
<dbReference type="Proteomes" id="UP001499841">
    <property type="component" value="Unassembled WGS sequence"/>
</dbReference>
<protein>
    <submittedName>
        <fullName evidence="2">3-oxoadipate enol-lactonase</fullName>
    </submittedName>
</protein>
<comment type="caution">
    <text evidence="2">The sequence shown here is derived from an EMBL/GenBank/DDBJ whole genome shotgun (WGS) entry which is preliminary data.</text>
</comment>
<dbReference type="PANTHER" id="PTHR43433:SF1">
    <property type="entry name" value="BLL5160 PROTEIN"/>
    <property type="match status" value="1"/>
</dbReference>
<dbReference type="Gene3D" id="3.40.50.1820">
    <property type="entry name" value="alpha/beta hydrolase"/>
    <property type="match status" value="1"/>
</dbReference>
<accession>A0ABP8ERF3</accession>
<feature type="domain" description="AB hydrolase-1" evidence="1">
    <location>
        <begin position="22"/>
        <end position="245"/>
    </location>
</feature>
<dbReference type="InterPro" id="IPR000073">
    <property type="entry name" value="AB_hydrolase_1"/>
</dbReference>
<dbReference type="PANTHER" id="PTHR43433">
    <property type="entry name" value="HYDROLASE, ALPHA/BETA FOLD FAMILY PROTEIN"/>
    <property type="match status" value="1"/>
</dbReference>
<evidence type="ECO:0000313" key="3">
    <source>
        <dbReference type="Proteomes" id="UP001499841"/>
    </source>
</evidence>
<evidence type="ECO:0000259" key="1">
    <source>
        <dbReference type="Pfam" id="PF00561"/>
    </source>
</evidence>
<gene>
    <name evidence="2" type="primary">pcaD_2</name>
    <name evidence="2" type="ORF">GCM10022262_08560</name>
</gene>
<dbReference type="Pfam" id="PF00561">
    <property type="entry name" value="Abhydrolase_1"/>
    <property type="match status" value="1"/>
</dbReference>
<dbReference type="InterPro" id="IPR026968">
    <property type="entry name" value="PcaD/CatD"/>
</dbReference>